<evidence type="ECO:0000313" key="23">
    <source>
        <dbReference type="Proteomes" id="UP000237684"/>
    </source>
</evidence>
<evidence type="ECO:0000259" key="20">
    <source>
        <dbReference type="Pfam" id="PF01761"/>
    </source>
</evidence>
<comment type="caution">
    <text evidence="22">The sequence shown here is derived from an EMBL/GenBank/DDBJ whole genome shotgun (WGS) entry which is preliminary data.</text>
</comment>
<keyword evidence="23" id="KW-1185">Reference proteome</keyword>
<evidence type="ECO:0000256" key="9">
    <source>
        <dbReference type="ARBA" id="ARBA00017684"/>
    </source>
</evidence>
<evidence type="ECO:0000256" key="11">
    <source>
        <dbReference type="ARBA" id="ARBA00022605"/>
    </source>
</evidence>
<evidence type="ECO:0000256" key="14">
    <source>
        <dbReference type="ARBA" id="ARBA00022833"/>
    </source>
</evidence>
<keyword evidence="12 19" id="KW-0479">Metal-binding</keyword>
<dbReference type="FunCoup" id="A0A2S8SP16">
    <property type="interactions" value="425"/>
</dbReference>
<evidence type="ECO:0000256" key="7">
    <source>
        <dbReference type="ARBA" id="ARBA00005412"/>
    </source>
</evidence>
<feature type="domain" description="3-dehydroquinate synthase C-terminal" evidence="21">
    <location>
        <begin position="180"/>
        <end position="331"/>
    </location>
</feature>
<evidence type="ECO:0000256" key="15">
    <source>
        <dbReference type="ARBA" id="ARBA00023027"/>
    </source>
</evidence>
<dbReference type="PIRSF" id="PIRSF001455">
    <property type="entry name" value="DHQ_synth"/>
    <property type="match status" value="1"/>
</dbReference>
<evidence type="ECO:0000256" key="19">
    <source>
        <dbReference type="HAMAP-Rule" id="MF_00110"/>
    </source>
</evidence>
<dbReference type="FunFam" id="3.40.50.1970:FF:000007">
    <property type="entry name" value="Pentafunctional AROM polypeptide"/>
    <property type="match status" value="1"/>
</dbReference>
<feature type="binding site" evidence="19">
    <location>
        <position position="266"/>
    </location>
    <ligand>
        <name>Zn(2+)</name>
        <dbReference type="ChEBI" id="CHEBI:29105"/>
    </ligand>
</feature>
<keyword evidence="15 19" id="KW-0520">NAD</keyword>
<protein>
    <recommendedName>
        <fullName evidence="9 19">3-dehydroquinate synthase</fullName>
        <shortName evidence="19">DHQS</shortName>
        <ecNumber evidence="8 19">4.2.3.4</ecNumber>
    </recommendedName>
</protein>
<feature type="binding site" evidence="19">
    <location>
        <begin position="70"/>
        <end position="75"/>
    </location>
    <ligand>
        <name>NAD(+)</name>
        <dbReference type="ChEBI" id="CHEBI:57540"/>
    </ligand>
</feature>
<dbReference type="InterPro" id="IPR016037">
    <property type="entry name" value="DHQ_synth_AroB"/>
</dbReference>
<evidence type="ECO:0000256" key="2">
    <source>
        <dbReference type="ARBA" id="ARBA00001911"/>
    </source>
</evidence>
<evidence type="ECO:0000256" key="13">
    <source>
        <dbReference type="ARBA" id="ARBA00022741"/>
    </source>
</evidence>
<reference evidence="22 23" key="1">
    <citation type="journal article" date="2018" name="Syst. Appl. Microbiol.">
        <title>Abditibacterium utsteinense sp. nov., the first cultivated member of candidate phylum FBP, isolated from ice-free Antarctic soil samples.</title>
        <authorList>
            <person name="Tahon G."/>
            <person name="Tytgat B."/>
            <person name="Lebbe L."/>
            <person name="Carlier A."/>
            <person name="Willems A."/>
        </authorList>
    </citation>
    <scope>NUCLEOTIDE SEQUENCE [LARGE SCALE GENOMIC DNA]</scope>
    <source>
        <strain evidence="22 23">LMG 29911</strain>
    </source>
</reference>
<dbReference type="Pfam" id="PF24621">
    <property type="entry name" value="DHQS_C"/>
    <property type="match status" value="1"/>
</dbReference>
<dbReference type="Pfam" id="PF01761">
    <property type="entry name" value="DHQ_synthase"/>
    <property type="match status" value="1"/>
</dbReference>
<name>A0A2S8SP16_9BACT</name>
<dbReference type="AlphaFoldDB" id="A0A2S8SP16"/>
<dbReference type="EMBL" id="NIGF01000029">
    <property type="protein sequence ID" value="PQV62542.1"/>
    <property type="molecule type" value="Genomic_DNA"/>
</dbReference>
<evidence type="ECO:0000256" key="8">
    <source>
        <dbReference type="ARBA" id="ARBA00013031"/>
    </source>
</evidence>
<gene>
    <name evidence="19" type="primary">aroB</name>
    <name evidence="22" type="ORF">B1R32_1293</name>
</gene>
<comment type="function">
    <text evidence="4 19">Catalyzes the conversion of 3-deoxy-D-arabino-heptulosonate 7-phosphate (DAHP) to dehydroquinate (DHQ).</text>
</comment>
<evidence type="ECO:0000256" key="5">
    <source>
        <dbReference type="ARBA" id="ARBA00004496"/>
    </source>
</evidence>
<keyword evidence="13 19" id="KW-0547">Nucleotide-binding</keyword>
<dbReference type="GO" id="GO:0046872">
    <property type="term" value="F:metal ion binding"/>
    <property type="evidence" value="ECO:0007669"/>
    <property type="project" value="UniProtKB-KW"/>
</dbReference>
<dbReference type="InParanoid" id="A0A2S8SP16"/>
<comment type="catalytic activity">
    <reaction evidence="1 19">
        <text>7-phospho-2-dehydro-3-deoxy-D-arabino-heptonate = 3-dehydroquinate + phosphate</text>
        <dbReference type="Rhea" id="RHEA:21968"/>
        <dbReference type="ChEBI" id="CHEBI:32364"/>
        <dbReference type="ChEBI" id="CHEBI:43474"/>
        <dbReference type="ChEBI" id="CHEBI:58394"/>
        <dbReference type="EC" id="4.2.3.4"/>
    </reaction>
</comment>
<dbReference type="EC" id="4.2.3.4" evidence="8 19"/>
<sequence>MIVPVSLHERSYPIHIVADALRALPALPAAALPGEIALISNRGVDALYGDELTKNLESLGQKVTRFEMGDGEQWKSLETAARAYDALADAKFSRRGAIWALGGGVTGDLAGYVAATWMRGVAFVQVPTSLLAMVDSSVGGKTGVNHPRAKNLIGAFWQPTAVICDPNCLQTLPLRELRAGVAEVIKYGVISDADFFDYLEAHLDKAFKLDPEVLSRIIARCCEIKAEVVGEDERESDSVGRRAILNYGHSVGHAFEAISSYGKLLHGEAIALGMTIEARLAIALETIEQGEGKELLRAQTRLFERAGLPVKTPEGTDFEALWNAMALDKKNRGASVNFILPTRMGEVKRVENVKKAIVRDAVFGI</sequence>
<accession>A0A2S8SP16</accession>
<comment type="pathway">
    <text evidence="6 19">Metabolic intermediate biosynthesis; chorismate biosynthesis; chorismate from D-erythrose 4-phosphate and phosphoenolpyruvate: step 2/7.</text>
</comment>
<keyword evidence="16 19" id="KW-0057">Aromatic amino acid biosynthesis</keyword>
<dbReference type="SUPFAM" id="SSF56796">
    <property type="entry name" value="Dehydroquinate synthase-like"/>
    <property type="match status" value="1"/>
</dbReference>
<keyword evidence="18 19" id="KW-0170">Cobalt</keyword>
<dbReference type="InterPro" id="IPR030960">
    <property type="entry name" value="DHQS/DOIS_N"/>
</dbReference>
<dbReference type="OrthoDB" id="9806583at2"/>
<comment type="cofactor">
    <cofactor evidence="19">
        <name>Co(2+)</name>
        <dbReference type="ChEBI" id="CHEBI:48828"/>
    </cofactor>
    <cofactor evidence="19">
        <name>Zn(2+)</name>
        <dbReference type="ChEBI" id="CHEBI:29105"/>
    </cofactor>
    <text evidence="19">Binds 1 divalent metal cation per subunit. Can use either Co(2+) or Zn(2+).</text>
</comment>
<comment type="subcellular location">
    <subcellularLocation>
        <location evidence="5 19">Cytoplasm</location>
    </subcellularLocation>
</comment>
<evidence type="ECO:0000256" key="17">
    <source>
        <dbReference type="ARBA" id="ARBA00023239"/>
    </source>
</evidence>
<feature type="binding site" evidence="19">
    <location>
        <begin position="104"/>
        <end position="108"/>
    </location>
    <ligand>
        <name>NAD(+)</name>
        <dbReference type="ChEBI" id="CHEBI:57540"/>
    </ligand>
</feature>
<feature type="binding site" evidence="19">
    <location>
        <position position="150"/>
    </location>
    <ligand>
        <name>NAD(+)</name>
        <dbReference type="ChEBI" id="CHEBI:57540"/>
    </ligand>
</feature>
<dbReference type="PANTHER" id="PTHR43622:SF7">
    <property type="entry name" value="3-DEHYDROQUINATE SYNTHASE, CHLOROPLASTIC"/>
    <property type="match status" value="1"/>
</dbReference>
<feature type="binding site" evidence="19">
    <location>
        <position position="183"/>
    </location>
    <ligand>
        <name>Zn(2+)</name>
        <dbReference type="ChEBI" id="CHEBI:29105"/>
    </ligand>
</feature>
<dbReference type="UniPathway" id="UPA00053">
    <property type="reaction ID" value="UER00085"/>
</dbReference>
<keyword evidence="11 19" id="KW-0028">Amino-acid biosynthesis</keyword>
<dbReference type="Proteomes" id="UP000237684">
    <property type="component" value="Unassembled WGS sequence"/>
</dbReference>
<dbReference type="Gene3D" id="3.40.50.1970">
    <property type="match status" value="1"/>
</dbReference>
<evidence type="ECO:0000256" key="12">
    <source>
        <dbReference type="ARBA" id="ARBA00022723"/>
    </source>
</evidence>
<keyword evidence="17 19" id="KW-0456">Lyase</keyword>
<evidence type="ECO:0000256" key="3">
    <source>
        <dbReference type="ARBA" id="ARBA00001947"/>
    </source>
</evidence>
<feature type="binding site" evidence="19">
    <location>
        <begin position="168"/>
        <end position="171"/>
    </location>
    <ligand>
        <name>NAD(+)</name>
        <dbReference type="ChEBI" id="CHEBI:57540"/>
    </ligand>
</feature>
<evidence type="ECO:0000256" key="1">
    <source>
        <dbReference type="ARBA" id="ARBA00001393"/>
    </source>
</evidence>
<comment type="similarity">
    <text evidence="7 19">Belongs to the sugar phosphate cyclases superfamily. Dehydroquinate synthase family.</text>
</comment>
<evidence type="ECO:0000256" key="18">
    <source>
        <dbReference type="ARBA" id="ARBA00023285"/>
    </source>
</evidence>
<evidence type="ECO:0000256" key="10">
    <source>
        <dbReference type="ARBA" id="ARBA00022490"/>
    </source>
</evidence>
<dbReference type="GO" id="GO:0008652">
    <property type="term" value="P:amino acid biosynthetic process"/>
    <property type="evidence" value="ECO:0007669"/>
    <property type="project" value="UniProtKB-KW"/>
</dbReference>
<dbReference type="RefSeq" id="WP_106381284.1">
    <property type="nucleotide sequence ID" value="NZ_NIGF01000029.1"/>
</dbReference>
<dbReference type="GO" id="GO:0003856">
    <property type="term" value="F:3-dehydroquinate synthase activity"/>
    <property type="evidence" value="ECO:0007669"/>
    <property type="project" value="UniProtKB-UniRule"/>
</dbReference>
<dbReference type="Gene3D" id="1.20.1090.10">
    <property type="entry name" value="Dehydroquinate synthase-like - alpha domain"/>
    <property type="match status" value="1"/>
</dbReference>
<proteinExistence type="inferred from homology"/>
<dbReference type="GO" id="GO:0000166">
    <property type="term" value="F:nucleotide binding"/>
    <property type="evidence" value="ECO:0007669"/>
    <property type="project" value="UniProtKB-KW"/>
</dbReference>
<organism evidence="22 23">
    <name type="scientific">Abditibacterium utsteinense</name>
    <dbReference type="NCBI Taxonomy" id="1960156"/>
    <lineage>
        <taxon>Bacteria</taxon>
        <taxon>Pseudomonadati</taxon>
        <taxon>Abditibacteriota</taxon>
        <taxon>Abditibacteriia</taxon>
        <taxon>Abditibacteriales</taxon>
        <taxon>Abditibacteriaceae</taxon>
        <taxon>Abditibacterium</taxon>
    </lineage>
</organism>
<dbReference type="HAMAP" id="MF_00110">
    <property type="entry name" value="DHQ_synthase"/>
    <property type="match status" value="1"/>
</dbReference>
<dbReference type="GO" id="GO:0009423">
    <property type="term" value="P:chorismate biosynthetic process"/>
    <property type="evidence" value="ECO:0007669"/>
    <property type="project" value="UniProtKB-UniRule"/>
</dbReference>
<feature type="binding site" evidence="19">
    <location>
        <position position="249"/>
    </location>
    <ligand>
        <name>Zn(2+)</name>
        <dbReference type="ChEBI" id="CHEBI:29105"/>
    </ligand>
</feature>
<dbReference type="GO" id="GO:0009073">
    <property type="term" value="P:aromatic amino acid family biosynthetic process"/>
    <property type="evidence" value="ECO:0007669"/>
    <property type="project" value="UniProtKB-KW"/>
</dbReference>
<comment type="cofactor">
    <cofactor evidence="2 19">
        <name>NAD(+)</name>
        <dbReference type="ChEBI" id="CHEBI:57540"/>
    </cofactor>
</comment>
<dbReference type="InterPro" id="IPR050071">
    <property type="entry name" value="Dehydroquinate_synthase"/>
</dbReference>
<dbReference type="PANTHER" id="PTHR43622">
    <property type="entry name" value="3-DEHYDROQUINATE SYNTHASE"/>
    <property type="match status" value="1"/>
</dbReference>
<feature type="binding site" evidence="19">
    <location>
        <begin position="128"/>
        <end position="129"/>
    </location>
    <ligand>
        <name>NAD(+)</name>
        <dbReference type="ChEBI" id="CHEBI:57540"/>
    </ligand>
</feature>
<feature type="binding site" evidence="19">
    <location>
        <position position="141"/>
    </location>
    <ligand>
        <name>NAD(+)</name>
        <dbReference type="ChEBI" id="CHEBI:57540"/>
    </ligand>
</feature>
<dbReference type="NCBIfam" id="TIGR01357">
    <property type="entry name" value="aroB"/>
    <property type="match status" value="1"/>
</dbReference>
<feature type="domain" description="3-dehydroquinate synthase N-terminal" evidence="20">
    <location>
        <begin position="67"/>
        <end position="178"/>
    </location>
</feature>
<keyword evidence="10 19" id="KW-0963">Cytoplasm</keyword>
<dbReference type="InterPro" id="IPR056179">
    <property type="entry name" value="DHQS_C"/>
</dbReference>
<evidence type="ECO:0000313" key="22">
    <source>
        <dbReference type="EMBL" id="PQV62542.1"/>
    </source>
</evidence>
<dbReference type="CDD" id="cd08195">
    <property type="entry name" value="DHQS"/>
    <property type="match status" value="1"/>
</dbReference>
<evidence type="ECO:0000256" key="4">
    <source>
        <dbReference type="ARBA" id="ARBA00003485"/>
    </source>
</evidence>
<dbReference type="InterPro" id="IPR030963">
    <property type="entry name" value="DHQ_synth_fam"/>
</dbReference>
<evidence type="ECO:0000259" key="21">
    <source>
        <dbReference type="Pfam" id="PF24621"/>
    </source>
</evidence>
<evidence type="ECO:0000256" key="6">
    <source>
        <dbReference type="ARBA" id="ARBA00004661"/>
    </source>
</evidence>
<comment type="cofactor">
    <cofactor evidence="3">
        <name>Zn(2+)</name>
        <dbReference type="ChEBI" id="CHEBI:29105"/>
    </cofactor>
</comment>
<evidence type="ECO:0000256" key="16">
    <source>
        <dbReference type="ARBA" id="ARBA00023141"/>
    </source>
</evidence>
<dbReference type="GO" id="GO:0005737">
    <property type="term" value="C:cytoplasm"/>
    <property type="evidence" value="ECO:0007669"/>
    <property type="project" value="UniProtKB-SubCell"/>
</dbReference>
<keyword evidence="14 19" id="KW-0862">Zinc</keyword>